<dbReference type="Gene3D" id="3.40.50.2000">
    <property type="entry name" value="Glycogen Phosphorylase B"/>
    <property type="match status" value="1"/>
</dbReference>
<dbReference type="AlphaFoldDB" id="A0A2W7PSE4"/>
<name>A0A2W7PSE4_9RHOB</name>
<dbReference type="Proteomes" id="UP000249364">
    <property type="component" value="Unassembled WGS sequence"/>
</dbReference>
<dbReference type="GO" id="GO:0016740">
    <property type="term" value="F:transferase activity"/>
    <property type="evidence" value="ECO:0007669"/>
    <property type="project" value="UniProtKB-KW"/>
</dbReference>
<organism evidence="1 2">
    <name type="scientific">Roseinatronobacter thiooxidans</name>
    <dbReference type="NCBI Taxonomy" id="121821"/>
    <lineage>
        <taxon>Bacteria</taxon>
        <taxon>Pseudomonadati</taxon>
        <taxon>Pseudomonadota</taxon>
        <taxon>Alphaproteobacteria</taxon>
        <taxon>Rhodobacterales</taxon>
        <taxon>Paracoccaceae</taxon>
        <taxon>Roseinatronobacter</taxon>
    </lineage>
</organism>
<dbReference type="Pfam" id="PF13692">
    <property type="entry name" value="Glyco_trans_1_4"/>
    <property type="match status" value="1"/>
</dbReference>
<keyword evidence="2" id="KW-1185">Reference proteome</keyword>
<accession>A0A2W7PSE4</accession>
<protein>
    <submittedName>
        <fullName evidence="1">Glycosyl transferase family 1</fullName>
    </submittedName>
</protein>
<comment type="caution">
    <text evidence="1">The sequence shown here is derived from an EMBL/GenBank/DDBJ whole genome shotgun (WGS) entry which is preliminary data.</text>
</comment>
<reference evidence="1 2" key="1">
    <citation type="submission" date="2018-06" db="EMBL/GenBank/DDBJ databases">
        <title>Genomic Encyclopedia of Archaeal and Bacterial Type Strains, Phase II (KMG-II): from individual species to whole genera.</title>
        <authorList>
            <person name="Goeker M."/>
        </authorList>
    </citation>
    <scope>NUCLEOTIDE SEQUENCE [LARGE SCALE GENOMIC DNA]</scope>
    <source>
        <strain evidence="1 2">DSM 13087</strain>
    </source>
</reference>
<sequence length="421" mass="47226">MPKISSLIRRFSDRYREDGARATAQAAGRNILRAALYRLGDDSNETGKALQNIDFSTYTDGQDTAEIRTYDVILATDLRFPGGSSSSSAQEILIQAQAGHKSGLFHLPTYKMRNRSSPAPVIDAVVRGGHADILNPCTGPLRTRVLLFRHPAILNPNGVDLPDIDAEEVGLIINHPPIKFGQIEYLLPYAIRKLRQKYGKAPHVFPIGPLIRQQINEIYDGTITLASEDWVNVFDLERFSTNRLPPVDRPLRIGRHSRPNVEKWPHNPQDIRAAYPEQAGIEVHVLGGSDIPERLLGRLPSNWVVHEFGEMDPADFLKKIDVFVYFHHPDWVEAFGRVILEAMAAGLPVILPPHFEPLLGNAGIYCMPDDVLAEIQRLRDPDYYMYKSEISRETALRRFNPTVHLDRIAALSRLAAGEGLC</sequence>
<proteinExistence type="predicted"/>
<keyword evidence="1" id="KW-0808">Transferase</keyword>
<evidence type="ECO:0000313" key="1">
    <source>
        <dbReference type="EMBL" id="PZX38313.1"/>
    </source>
</evidence>
<gene>
    <name evidence="1" type="ORF">LY56_03016</name>
</gene>
<dbReference type="RefSeq" id="WP_211307080.1">
    <property type="nucleotide sequence ID" value="NZ_QKZQ01000017.1"/>
</dbReference>
<evidence type="ECO:0000313" key="2">
    <source>
        <dbReference type="Proteomes" id="UP000249364"/>
    </source>
</evidence>
<dbReference type="SUPFAM" id="SSF53756">
    <property type="entry name" value="UDP-Glycosyltransferase/glycogen phosphorylase"/>
    <property type="match status" value="1"/>
</dbReference>
<dbReference type="EMBL" id="QKZQ01000017">
    <property type="protein sequence ID" value="PZX38313.1"/>
    <property type="molecule type" value="Genomic_DNA"/>
</dbReference>